<dbReference type="GO" id="GO:0003735">
    <property type="term" value="F:structural constituent of ribosome"/>
    <property type="evidence" value="ECO:0007669"/>
    <property type="project" value="InterPro"/>
</dbReference>
<dbReference type="PIRSF" id="PIRSF002161">
    <property type="entry name" value="Ribosomal_L5"/>
    <property type="match status" value="1"/>
</dbReference>
<dbReference type="InterPro" id="IPR020930">
    <property type="entry name" value="Ribosomal_uL5_bac-type"/>
</dbReference>
<dbReference type="GO" id="GO:0006412">
    <property type="term" value="P:translation"/>
    <property type="evidence" value="ECO:0007669"/>
    <property type="project" value="UniProtKB-UniRule"/>
</dbReference>
<dbReference type="Gene3D" id="3.30.1440.10">
    <property type="match status" value="1"/>
</dbReference>
<keyword evidence="2 5" id="KW-0689">Ribosomal protein</keyword>
<dbReference type="NCBIfam" id="NF000585">
    <property type="entry name" value="PRK00010.1"/>
    <property type="match status" value="1"/>
</dbReference>
<dbReference type="SUPFAM" id="SSF55282">
    <property type="entry name" value="RL5-like"/>
    <property type="match status" value="1"/>
</dbReference>
<evidence type="ECO:0000256" key="6">
    <source>
        <dbReference type="RuleBase" id="RU003930"/>
    </source>
</evidence>
<evidence type="ECO:0000313" key="10">
    <source>
        <dbReference type="Proteomes" id="UP000176814"/>
    </source>
</evidence>
<dbReference type="GO" id="GO:1990904">
    <property type="term" value="C:ribonucleoprotein complex"/>
    <property type="evidence" value="ECO:0007669"/>
    <property type="project" value="UniProtKB-KW"/>
</dbReference>
<dbReference type="GO" id="GO:0005840">
    <property type="term" value="C:ribosome"/>
    <property type="evidence" value="ECO:0007669"/>
    <property type="project" value="UniProtKB-KW"/>
</dbReference>
<proteinExistence type="inferred from homology"/>
<dbReference type="InterPro" id="IPR031309">
    <property type="entry name" value="Ribosomal_uL5_C"/>
</dbReference>
<feature type="domain" description="Large ribosomal subunit protein uL5 N-terminal" evidence="7">
    <location>
        <begin position="26"/>
        <end position="83"/>
    </location>
</feature>
<gene>
    <name evidence="5" type="primary">rplE</name>
    <name evidence="9" type="ORF">A2911_00545</name>
</gene>
<dbReference type="InterPro" id="IPR022803">
    <property type="entry name" value="Ribosomal_uL5_dom_sf"/>
</dbReference>
<evidence type="ECO:0000313" key="9">
    <source>
        <dbReference type="EMBL" id="OGI90441.1"/>
    </source>
</evidence>
<evidence type="ECO:0000256" key="2">
    <source>
        <dbReference type="ARBA" id="ARBA00022980"/>
    </source>
</evidence>
<dbReference type="AlphaFoldDB" id="A0A1F6X8N3"/>
<dbReference type="Proteomes" id="UP000176814">
    <property type="component" value="Unassembled WGS sequence"/>
</dbReference>
<dbReference type="PANTHER" id="PTHR11994">
    <property type="entry name" value="60S RIBOSOMAL PROTEIN L11-RELATED"/>
    <property type="match status" value="1"/>
</dbReference>
<dbReference type="GO" id="GO:0019843">
    <property type="term" value="F:rRNA binding"/>
    <property type="evidence" value="ECO:0007669"/>
    <property type="project" value="UniProtKB-UniRule"/>
</dbReference>
<keyword evidence="5" id="KW-0694">RNA-binding</keyword>
<keyword evidence="3 5" id="KW-0687">Ribonucleoprotein</keyword>
<dbReference type="FunFam" id="3.30.1440.10:FF:000001">
    <property type="entry name" value="50S ribosomal protein L5"/>
    <property type="match status" value="1"/>
</dbReference>
<dbReference type="InterPro" id="IPR002132">
    <property type="entry name" value="Ribosomal_uL5"/>
</dbReference>
<evidence type="ECO:0000256" key="1">
    <source>
        <dbReference type="ARBA" id="ARBA00008553"/>
    </source>
</evidence>
<evidence type="ECO:0000259" key="8">
    <source>
        <dbReference type="Pfam" id="PF00673"/>
    </source>
</evidence>
<evidence type="ECO:0000259" key="7">
    <source>
        <dbReference type="Pfam" id="PF00281"/>
    </source>
</evidence>
<dbReference type="InterPro" id="IPR031310">
    <property type="entry name" value="Ribosomal_uL5_N"/>
</dbReference>
<keyword evidence="5" id="KW-0820">tRNA-binding</keyword>
<keyword evidence="5" id="KW-0699">rRNA-binding</keyword>
<comment type="caution">
    <text evidence="9">The sequence shown here is derived from an EMBL/GenBank/DDBJ whole genome shotgun (WGS) entry which is preliminary data.</text>
</comment>
<accession>A0A1F6X8N3</accession>
<feature type="domain" description="Large ribosomal subunit protein uL5 C-terminal" evidence="8">
    <location>
        <begin position="87"/>
        <end position="180"/>
    </location>
</feature>
<name>A0A1F6X8N3_9BACT</name>
<evidence type="ECO:0000256" key="4">
    <source>
        <dbReference type="ARBA" id="ARBA00035245"/>
    </source>
</evidence>
<reference evidence="9 10" key="1">
    <citation type="journal article" date="2016" name="Nat. Commun.">
        <title>Thousands of microbial genomes shed light on interconnected biogeochemical processes in an aquifer system.</title>
        <authorList>
            <person name="Anantharaman K."/>
            <person name="Brown C.T."/>
            <person name="Hug L.A."/>
            <person name="Sharon I."/>
            <person name="Castelle C.J."/>
            <person name="Probst A.J."/>
            <person name="Thomas B.C."/>
            <person name="Singh A."/>
            <person name="Wilkins M.J."/>
            <person name="Karaoz U."/>
            <person name="Brodie E.L."/>
            <person name="Williams K.H."/>
            <person name="Hubbard S.S."/>
            <person name="Banfield J.F."/>
        </authorList>
    </citation>
    <scope>NUCLEOTIDE SEQUENCE [LARGE SCALE GENOMIC DNA]</scope>
</reference>
<comment type="function">
    <text evidence="5">This is 1 of the proteins that bind and probably mediate the attachment of the 5S RNA into the large ribosomal subunit, where it forms part of the central protuberance. In the 70S ribosome it contacts protein S13 of the 30S subunit (bridge B1b), connecting the 2 subunits; this bridge is implicated in subunit movement. Contacts the P site tRNA; the 5S rRNA and some of its associated proteins might help stabilize positioning of ribosome-bound tRNAs.</text>
</comment>
<dbReference type="EMBL" id="MFUW01000011">
    <property type="protein sequence ID" value="OGI90441.1"/>
    <property type="molecule type" value="Genomic_DNA"/>
</dbReference>
<organism evidence="9 10">
    <name type="scientific">Candidatus Nomurabacteria bacterium RIFCSPLOWO2_01_FULL_40_15</name>
    <dbReference type="NCBI Taxonomy" id="1801772"/>
    <lineage>
        <taxon>Bacteria</taxon>
        <taxon>Candidatus Nomuraibacteriota</taxon>
    </lineage>
</organism>
<comment type="similarity">
    <text evidence="1 5 6">Belongs to the universal ribosomal protein uL5 family.</text>
</comment>
<dbReference type="Pfam" id="PF00673">
    <property type="entry name" value="Ribosomal_L5_C"/>
    <property type="match status" value="1"/>
</dbReference>
<evidence type="ECO:0000256" key="3">
    <source>
        <dbReference type="ARBA" id="ARBA00023274"/>
    </source>
</evidence>
<dbReference type="Pfam" id="PF00281">
    <property type="entry name" value="Ribosomal_L5"/>
    <property type="match status" value="1"/>
</dbReference>
<dbReference type="HAMAP" id="MF_01333_B">
    <property type="entry name" value="Ribosomal_uL5_B"/>
    <property type="match status" value="1"/>
</dbReference>
<protein>
    <recommendedName>
        <fullName evidence="4 5">Large ribosomal subunit protein uL5</fullName>
    </recommendedName>
</protein>
<dbReference type="GO" id="GO:0000049">
    <property type="term" value="F:tRNA binding"/>
    <property type="evidence" value="ECO:0007669"/>
    <property type="project" value="UniProtKB-UniRule"/>
</dbReference>
<comment type="subunit">
    <text evidence="5">Part of the 50S ribosomal subunit; part of the 5S rRNA/L5/L18/L25 subcomplex. Contacts the 5S rRNA and the P site tRNA. Forms a bridge to the 30S subunit in the 70S ribosome.</text>
</comment>
<evidence type="ECO:0000256" key="5">
    <source>
        <dbReference type="HAMAP-Rule" id="MF_01333"/>
    </source>
</evidence>
<sequence>MTKHLTIKEKEKGGFEKMKSIFHYKNAMAAPKMEKVVLNVGTGTAMKKDKNKNDSIALRLAKITGQKGVFRGAKQSIASFKIRQGDPVGIVVTLRGGRMYGFLEKLINVALPRTKDFRGISRKAVDNIGNLTMGIREHTIFPETADEDIKDVFGMAITLVSTAKDKKEGLAFFELLGIPFKKEEEKKEPKKKK</sequence>